<dbReference type="GO" id="GO:0016747">
    <property type="term" value="F:acyltransferase activity, transferring groups other than amino-acyl groups"/>
    <property type="evidence" value="ECO:0007669"/>
    <property type="project" value="InterPro"/>
</dbReference>
<evidence type="ECO:0000313" key="3">
    <source>
        <dbReference type="EMBL" id="KAK2071677.1"/>
    </source>
</evidence>
<feature type="transmembrane region" description="Helical" evidence="1">
    <location>
        <begin position="21"/>
        <end position="40"/>
    </location>
</feature>
<dbReference type="InterPro" id="IPR050879">
    <property type="entry name" value="Acyltransferase_3"/>
</dbReference>
<feature type="transmembrane region" description="Helical" evidence="1">
    <location>
        <begin position="404"/>
        <end position="423"/>
    </location>
</feature>
<feature type="transmembrane region" description="Helical" evidence="1">
    <location>
        <begin position="324"/>
        <end position="342"/>
    </location>
</feature>
<dbReference type="InterPro" id="IPR002656">
    <property type="entry name" value="Acyl_transf_3_dom"/>
</dbReference>
<keyword evidence="1" id="KW-0812">Transmembrane</keyword>
<sequence length="486" mass="54419">MEHSSRRSTPTSYLDGIRGVAALNVTLHHACLLWFSWSIHEGWGHSEDETVPRYFVQLPLIRFFIAGQPQVYLFFIVSGFALSYKPLKLSRQRRGLEFQKSMSSAFFRRHSRLFLPVYAWGLLAVTAVWFCGPPGPSDYNAGAVYPLRELPLARNPDATLLDCLWDWLGYMRGLANPLFIPSDFPYHMVYDSVLWTLPTEFACSMVTFGILVALFNLRPWVVTTVLGGLLAYCWKYHCVMMSLFLVGMMAADIHLYLDRPTVSKPGPPAWVSPECRELPNDMGEEAILLTGVNLAAASTTMTTTAPGLAARWLRMTGPSRFTTVSRDTLSLVAFIMSIHLLGMPDGSRGSRTTPGFRTILEYTPSFASHSAETFWIIVGGGMLVLTVDRTPYLQALFNKSLPQYLGRISYGLYITHGITLWNAAFKLGRMATDVVQPSTPGQYVFAVTCAYLVFLPFEIWVSDLPSNVSNAWISRLRGRDDLLSNA</sequence>
<dbReference type="AlphaFoldDB" id="A0AAD9I7E5"/>
<feature type="transmembrane region" description="Helical" evidence="1">
    <location>
        <begin position="238"/>
        <end position="257"/>
    </location>
</feature>
<evidence type="ECO:0000256" key="1">
    <source>
        <dbReference type="SAM" id="Phobius"/>
    </source>
</evidence>
<evidence type="ECO:0000313" key="4">
    <source>
        <dbReference type="Proteomes" id="UP001217918"/>
    </source>
</evidence>
<keyword evidence="1" id="KW-0472">Membrane</keyword>
<dbReference type="PANTHER" id="PTHR23028">
    <property type="entry name" value="ACETYLTRANSFERASE"/>
    <property type="match status" value="1"/>
</dbReference>
<keyword evidence="4" id="KW-1185">Reference proteome</keyword>
<dbReference type="Pfam" id="PF01757">
    <property type="entry name" value="Acyl_transf_3"/>
    <property type="match status" value="1"/>
</dbReference>
<proteinExistence type="predicted"/>
<organism evidence="3 4">
    <name type="scientific">Phyllachora maydis</name>
    <dbReference type="NCBI Taxonomy" id="1825666"/>
    <lineage>
        <taxon>Eukaryota</taxon>
        <taxon>Fungi</taxon>
        <taxon>Dikarya</taxon>
        <taxon>Ascomycota</taxon>
        <taxon>Pezizomycotina</taxon>
        <taxon>Sordariomycetes</taxon>
        <taxon>Sordariomycetidae</taxon>
        <taxon>Phyllachorales</taxon>
        <taxon>Phyllachoraceae</taxon>
        <taxon>Phyllachora</taxon>
    </lineage>
</organism>
<protein>
    <recommendedName>
        <fullName evidence="2">Acyltransferase 3 domain-containing protein</fullName>
    </recommendedName>
</protein>
<accession>A0AAD9I7E5</accession>
<feature type="transmembrane region" description="Helical" evidence="1">
    <location>
        <begin position="374"/>
        <end position="392"/>
    </location>
</feature>
<reference evidence="3" key="1">
    <citation type="journal article" date="2023" name="Mol. Plant Microbe Interact.">
        <title>Elucidating the Obligate Nature and Biological Capacity of an Invasive Fungal Corn Pathogen.</title>
        <authorList>
            <person name="MacCready J.S."/>
            <person name="Roggenkamp E.M."/>
            <person name="Gdanetz K."/>
            <person name="Chilvers M.I."/>
        </authorList>
    </citation>
    <scope>NUCLEOTIDE SEQUENCE</scope>
    <source>
        <strain evidence="3">PM02</strain>
    </source>
</reference>
<dbReference type="PANTHER" id="PTHR23028:SF134">
    <property type="entry name" value="PUTATIVE (AFU_ORTHOLOGUE AFUA_4G08520)-RELATED"/>
    <property type="match status" value="1"/>
</dbReference>
<feature type="domain" description="Acyltransferase 3" evidence="2">
    <location>
        <begin position="13"/>
        <end position="255"/>
    </location>
</feature>
<comment type="caution">
    <text evidence="3">The sequence shown here is derived from an EMBL/GenBank/DDBJ whole genome shotgun (WGS) entry which is preliminary data.</text>
</comment>
<feature type="transmembrane region" description="Helical" evidence="1">
    <location>
        <begin position="443"/>
        <end position="461"/>
    </location>
</feature>
<feature type="transmembrane region" description="Helical" evidence="1">
    <location>
        <begin position="286"/>
        <end position="312"/>
    </location>
</feature>
<feature type="transmembrane region" description="Helical" evidence="1">
    <location>
        <begin position="60"/>
        <end position="84"/>
    </location>
</feature>
<feature type="transmembrane region" description="Helical" evidence="1">
    <location>
        <begin position="113"/>
        <end position="130"/>
    </location>
</feature>
<dbReference type="Proteomes" id="UP001217918">
    <property type="component" value="Unassembled WGS sequence"/>
</dbReference>
<feature type="transmembrane region" description="Helical" evidence="1">
    <location>
        <begin position="193"/>
        <end position="217"/>
    </location>
</feature>
<name>A0AAD9I7E5_9PEZI</name>
<evidence type="ECO:0000259" key="2">
    <source>
        <dbReference type="Pfam" id="PF01757"/>
    </source>
</evidence>
<gene>
    <name evidence="3" type="ORF">P8C59_006083</name>
</gene>
<dbReference type="EMBL" id="JAQQPM010000005">
    <property type="protein sequence ID" value="KAK2071677.1"/>
    <property type="molecule type" value="Genomic_DNA"/>
</dbReference>
<keyword evidence="1" id="KW-1133">Transmembrane helix</keyword>